<keyword evidence="3" id="KW-1185">Reference proteome</keyword>
<dbReference type="EMBL" id="JBITGY010000006">
    <property type="protein sequence ID" value="MFI6500743.1"/>
    <property type="molecule type" value="Genomic_DNA"/>
</dbReference>
<name>A0ABW7YY28_9ACTN</name>
<gene>
    <name evidence="2" type="ORF">ACIBG2_25440</name>
</gene>
<keyword evidence="1" id="KW-1133">Transmembrane helix</keyword>
<sequence>MDSTLSETPAPARPAVPLRRRIRPVWWVAATLVALTLMALSPMWINDMRLDGLVDRVRSYPLPPGTEPNIAIQGKVGLQVGDSNHCDYLVRLSLRTTLPAAALIKYYETTTIRGVNGALLSGEVYFAQGKGPRPVIVEFLELHDAGLDLRCR</sequence>
<organism evidence="2 3">
    <name type="scientific">Nonomuraea typhae</name>
    <dbReference type="NCBI Taxonomy" id="2603600"/>
    <lineage>
        <taxon>Bacteria</taxon>
        <taxon>Bacillati</taxon>
        <taxon>Actinomycetota</taxon>
        <taxon>Actinomycetes</taxon>
        <taxon>Streptosporangiales</taxon>
        <taxon>Streptosporangiaceae</taxon>
        <taxon>Nonomuraea</taxon>
    </lineage>
</organism>
<keyword evidence="1" id="KW-0472">Membrane</keyword>
<evidence type="ECO:0000313" key="3">
    <source>
        <dbReference type="Proteomes" id="UP001612741"/>
    </source>
</evidence>
<protein>
    <submittedName>
        <fullName evidence="2">Uncharacterized protein</fullName>
    </submittedName>
</protein>
<feature type="transmembrane region" description="Helical" evidence="1">
    <location>
        <begin position="25"/>
        <end position="45"/>
    </location>
</feature>
<evidence type="ECO:0000313" key="2">
    <source>
        <dbReference type="EMBL" id="MFI6500743.1"/>
    </source>
</evidence>
<evidence type="ECO:0000256" key="1">
    <source>
        <dbReference type="SAM" id="Phobius"/>
    </source>
</evidence>
<proteinExistence type="predicted"/>
<dbReference type="RefSeq" id="WP_397084825.1">
    <property type="nucleotide sequence ID" value="NZ_JBITGY010000006.1"/>
</dbReference>
<reference evidence="2 3" key="1">
    <citation type="submission" date="2024-10" db="EMBL/GenBank/DDBJ databases">
        <title>The Natural Products Discovery Center: Release of the First 8490 Sequenced Strains for Exploring Actinobacteria Biosynthetic Diversity.</title>
        <authorList>
            <person name="Kalkreuter E."/>
            <person name="Kautsar S.A."/>
            <person name="Yang D."/>
            <person name="Bader C.D."/>
            <person name="Teijaro C.N."/>
            <person name="Fluegel L."/>
            <person name="Davis C.M."/>
            <person name="Simpson J.R."/>
            <person name="Lauterbach L."/>
            <person name="Steele A.D."/>
            <person name="Gui C."/>
            <person name="Meng S."/>
            <person name="Li G."/>
            <person name="Viehrig K."/>
            <person name="Ye F."/>
            <person name="Su P."/>
            <person name="Kiefer A.F."/>
            <person name="Nichols A."/>
            <person name="Cepeda A.J."/>
            <person name="Yan W."/>
            <person name="Fan B."/>
            <person name="Jiang Y."/>
            <person name="Adhikari A."/>
            <person name="Zheng C.-J."/>
            <person name="Schuster L."/>
            <person name="Cowan T.M."/>
            <person name="Smanski M.J."/>
            <person name="Chevrette M.G."/>
            <person name="De Carvalho L.P.S."/>
            <person name="Shen B."/>
        </authorList>
    </citation>
    <scope>NUCLEOTIDE SEQUENCE [LARGE SCALE GENOMIC DNA]</scope>
    <source>
        <strain evidence="2 3">NPDC050545</strain>
    </source>
</reference>
<keyword evidence="1" id="KW-0812">Transmembrane</keyword>
<accession>A0ABW7YY28</accession>
<dbReference type="Proteomes" id="UP001612741">
    <property type="component" value="Unassembled WGS sequence"/>
</dbReference>
<comment type="caution">
    <text evidence="2">The sequence shown here is derived from an EMBL/GenBank/DDBJ whole genome shotgun (WGS) entry which is preliminary data.</text>
</comment>